<name>A0A915EJI8_9BILA</name>
<accession>A0A915EJI8</accession>
<dbReference type="Proteomes" id="UP000887574">
    <property type="component" value="Unplaced"/>
</dbReference>
<protein>
    <submittedName>
        <fullName evidence="2">Uncharacterized protein</fullName>
    </submittedName>
</protein>
<dbReference type="WBParaSite" id="jg6633">
    <property type="protein sequence ID" value="jg6633"/>
    <property type="gene ID" value="jg6633"/>
</dbReference>
<dbReference type="AlphaFoldDB" id="A0A915EJI8"/>
<evidence type="ECO:0000313" key="2">
    <source>
        <dbReference type="WBParaSite" id="jg6633"/>
    </source>
</evidence>
<reference evidence="2" key="1">
    <citation type="submission" date="2022-11" db="UniProtKB">
        <authorList>
            <consortium name="WormBaseParasite"/>
        </authorList>
    </citation>
    <scope>IDENTIFICATION</scope>
</reference>
<keyword evidence="1" id="KW-1185">Reference proteome</keyword>
<evidence type="ECO:0000313" key="1">
    <source>
        <dbReference type="Proteomes" id="UP000887574"/>
    </source>
</evidence>
<proteinExistence type="predicted"/>
<sequence length="133" mass="14751">MGGAGGDELVHCYLSCAAAAAAQAALLNLMHISAIKNHQFKQLSNISVVEPKNPKSQFSIPSQTTSFTGMEIAAIPPAKLKNSDEEGMEMKKMKRVIVHVHVIQQRATRKQKVDTREELPEFPLHHKKYQECS</sequence>
<organism evidence="1 2">
    <name type="scientific">Ditylenchus dipsaci</name>
    <dbReference type="NCBI Taxonomy" id="166011"/>
    <lineage>
        <taxon>Eukaryota</taxon>
        <taxon>Metazoa</taxon>
        <taxon>Ecdysozoa</taxon>
        <taxon>Nematoda</taxon>
        <taxon>Chromadorea</taxon>
        <taxon>Rhabditida</taxon>
        <taxon>Tylenchina</taxon>
        <taxon>Tylenchomorpha</taxon>
        <taxon>Sphaerularioidea</taxon>
        <taxon>Anguinidae</taxon>
        <taxon>Anguininae</taxon>
        <taxon>Ditylenchus</taxon>
    </lineage>
</organism>